<dbReference type="EMBL" id="FWXB01000001">
    <property type="protein sequence ID" value="SMC10730.1"/>
    <property type="molecule type" value="Genomic_DNA"/>
</dbReference>
<sequence>MAVIDTTRTHAATGIIGDAVAKFTAAFTAWFDARATRKALSQLSERELDDIGLSRADISRIGIYH</sequence>
<organism evidence="2 3">
    <name type="scientific">Roseovarius aestuarii</name>
    <dbReference type="NCBI Taxonomy" id="475083"/>
    <lineage>
        <taxon>Bacteria</taxon>
        <taxon>Pseudomonadati</taxon>
        <taxon>Pseudomonadota</taxon>
        <taxon>Alphaproteobacteria</taxon>
        <taxon>Rhodobacterales</taxon>
        <taxon>Roseobacteraceae</taxon>
        <taxon>Roseovarius</taxon>
    </lineage>
</organism>
<protein>
    <recommendedName>
        <fullName evidence="1">YjiS-like domain-containing protein</fullName>
    </recommendedName>
</protein>
<accession>A0A1X7BMI6</accession>
<gene>
    <name evidence="2" type="ORF">ROA7745_00537</name>
</gene>
<reference evidence="2 3" key="1">
    <citation type="submission" date="2017-03" db="EMBL/GenBank/DDBJ databases">
        <authorList>
            <person name="Afonso C.L."/>
            <person name="Miller P.J."/>
            <person name="Scott M.A."/>
            <person name="Spackman E."/>
            <person name="Goraichik I."/>
            <person name="Dimitrov K.M."/>
            <person name="Suarez D.L."/>
            <person name="Swayne D.E."/>
        </authorList>
    </citation>
    <scope>NUCLEOTIDE SEQUENCE [LARGE SCALE GENOMIC DNA]</scope>
    <source>
        <strain evidence="2 3">CECT 7745</strain>
    </source>
</reference>
<dbReference type="AlphaFoldDB" id="A0A1X7BMI6"/>
<dbReference type="InterPro" id="IPR009506">
    <property type="entry name" value="YjiS-like"/>
</dbReference>
<dbReference type="Proteomes" id="UP000193224">
    <property type="component" value="Unassembled WGS sequence"/>
</dbReference>
<feature type="domain" description="YjiS-like" evidence="1">
    <location>
        <begin position="25"/>
        <end position="58"/>
    </location>
</feature>
<dbReference type="Pfam" id="PF06568">
    <property type="entry name" value="YjiS-like"/>
    <property type="match status" value="1"/>
</dbReference>
<keyword evidence="3" id="KW-1185">Reference proteome</keyword>
<dbReference type="OrthoDB" id="8116725at2"/>
<evidence type="ECO:0000313" key="3">
    <source>
        <dbReference type="Proteomes" id="UP000193224"/>
    </source>
</evidence>
<proteinExistence type="predicted"/>
<name>A0A1X7BMI6_9RHOB</name>
<evidence type="ECO:0000259" key="1">
    <source>
        <dbReference type="Pfam" id="PF06568"/>
    </source>
</evidence>
<dbReference type="RefSeq" id="WP_085798664.1">
    <property type="nucleotide sequence ID" value="NZ_FWXB01000001.1"/>
</dbReference>
<evidence type="ECO:0000313" key="2">
    <source>
        <dbReference type="EMBL" id="SMC10730.1"/>
    </source>
</evidence>